<feature type="compositionally biased region" description="Low complexity" evidence="1">
    <location>
        <begin position="662"/>
        <end position="684"/>
    </location>
</feature>
<feature type="compositionally biased region" description="Low complexity" evidence="1">
    <location>
        <begin position="695"/>
        <end position="721"/>
    </location>
</feature>
<keyword evidence="3" id="KW-1185">Reference proteome</keyword>
<dbReference type="EMBL" id="JBAMIC010000021">
    <property type="protein sequence ID" value="KAK7092582.1"/>
    <property type="molecule type" value="Genomic_DNA"/>
</dbReference>
<sequence length="786" mass="86837">MAAKPADAEPGSSGQVAKVRHFPDPGPSKARKKENTASGSEGKKNEGDKPEDGPPAPEETLKDERLRMVIDRLYGPQAHYRAAQKFLKNRTLRKISETDRMTLYDRIMAYRKLKEGDEVEEGYAQQPSPDKQAAAESEKTGSPQKRAPSSHSIKSAQAVADNNHNNNADTTRAKSSENANNESPAKRAASRNSRASGTPRKLERSDTSFASVDISDLTELDDEKTRSPTPQPTFEDHHYTAQVGRTHQLSSPPPPLSSSSSPSPTAQPPPLVKRQTAWAESREVPESPEASRTSPECFEPSRTSPVIKELKPAYVEVPRIVANNYRYSSYTYLLRSKSVPDISTTTEDTTSDNLPPSDSHGTPRTAPGSYRGRTKRKRRSIPAGHSLSLAQRVYLARQVESYIASNESQTEKQVGHNYEEKTTARDVQVEIDDREEKVTEKRSSSALASTAVTTATVATAARAHTSQEDSREVKKTQEETKETQKEKNTTKETHKTQEEVKRSDSRQEKRQEKHERSVEDTAKTAVVAKEAYSERSTKKEEISEKEESSKETKEESSKQTSEESRRSDSRSDKREEKIEETAKESIVAKAVNESQERSGREEKTKEVEKREDREDRTSKEEDIQKKTSEETKSEKSDMEKNKSERSSSRTSNKEARSEVSEKASTSAAAAAAERSAPKPAEAPAVQAEETPILQAVAATAAAAAPSSSAPKKARPGAKSSATRAKEEEEEDKTIKALDRLADKNLNSLLGKDDGGGSESPSLDKDTLDKVFSPKFQAELDDFLRTT</sequence>
<feature type="compositionally biased region" description="Basic and acidic residues" evidence="1">
    <location>
        <begin position="41"/>
        <end position="52"/>
    </location>
</feature>
<evidence type="ECO:0000256" key="1">
    <source>
        <dbReference type="SAM" id="MobiDB-lite"/>
    </source>
</evidence>
<feature type="region of interest" description="Disordered" evidence="1">
    <location>
        <begin position="341"/>
        <end position="385"/>
    </location>
</feature>
<dbReference type="AlphaFoldDB" id="A0AAN9G2Q4"/>
<reference evidence="2 3" key="1">
    <citation type="submission" date="2024-02" db="EMBL/GenBank/DDBJ databases">
        <title>Chromosome-scale genome assembly of the rough periwinkle Littorina saxatilis.</title>
        <authorList>
            <person name="De Jode A."/>
            <person name="Faria R."/>
            <person name="Formenti G."/>
            <person name="Sims Y."/>
            <person name="Smith T.P."/>
            <person name="Tracey A."/>
            <person name="Wood J.M.D."/>
            <person name="Zagrodzka Z.B."/>
            <person name="Johannesson K."/>
            <person name="Butlin R.K."/>
            <person name="Leder E.H."/>
        </authorList>
    </citation>
    <scope>NUCLEOTIDE SEQUENCE [LARGE SCALE GENOMIC DNA]</scope>
    <source>
        <strain evidence="2">Snail1</strain>
        <tissue evidence="2">Muscle</tissue>
    </source>
</reference>
<comment type="caution">
    <text evidence="2">The sequence shown here is derived from an EMBL/GenBank/DDBJ whole genome shotgun (WGS) entry which is preliminary data.</text>
</comment>
<feature type="compositionally biased region" description="Basic and acidic residues" evidence="1">
    <location>
        <begin position="434"/>
        <end position="443"/>
    </location>
</feature>
<feature type="compositionally biased region" description="Basic and acidic residues" evidence="1">
    <location>
        <begin position="531"/>
        <end position="583"/>
    </location>
</feature>
<evidence type="ECO:0000313" key="3">
    <source>
        <dbReference type="Proteomes" id="UP001374579"/>
    </source>
</evidence>
<feature type="compositionally biased region" description="Basic and acidic residues" evidence="1">
    <location>
        <begin position="732"/>
        <end position="742"/>
    </location>
</feature>
<name>A0AAN9G2Q4_9CAEN</name>
<feature type="compositionally biased region" description="Low complexity" evidence="1">
    <location>
        <begin position="156"/>
        <end position="170"/>
    </location>
</feature>
<proteinExistence type="predicted"/>
<feature type="compositionally biased region" description="Low complexity" evidence="1">
    <location>
        <begin position="341"/>
        <end position="352"/>
    </location>
</feature>
<feature type="compositionally biased region" description="Basic and acidic residues" evidence="1">
    <location>
        <begin position="465"/>
        <end position="522"/>
    </location>
</feature>
<protein>
    <submittedName>
        <fullName evidence="2">Uncharacterized protein</fullName>
    </submittedName>
</protein>
<feature type="compositionally biased region" description="Basic and acidic residues" evidence="1">
    <location>
        <begin position="594"/>
        <end position="661"/>
    </location>
</feature>
<feature type="region of interest" description="Disordered" evidence="1">
    <location>
        <begin position="115"/>
        <end position="311"/>
    </location>
</feature>
<feature type="compositionally biased region" description="Polar residues" evidence="1">
    <location>
        <begin position="353"/>
        <end position="362"/>
    </location>
</feature>
<feature type="compositionally biased region" description="Low complexity" evidence="1">
    <location>
        <begin position="444"/>
        <end position="464"/>
    </location>
</feature>
<accession>A0AAN9G2Q4</accession>
<feature type="region of interest" description="Disordered" evidence="1">
    <location>
        <begin position="1"/>
        <end position="64"/>
    </location>
</feature>
<feature type="region of interest" description="Disordered" evidence="1">
    <location>
        <begin position="433"/>
        <end position="770"/>
    </location>
</feature>
<evidence type="ECO:0000313" key="2">
    <source>
        <dbReference type="EMBL" id="KAK7092582.1"/>
    </source>
</evidence>
<organism evidence="2 3">
    <name type="scientific">Littorina saxatilis</name>
    <dbReference type="NCBI Taxonomy" id="31220"/>
    <lineage>
        <taxon>Eukaryota</taxon>
        <taxon>Metazoa</taxon>
        <taxon>Spiralia</taxon>
        <taxon>Lophotrochozoa</taxon>
        <taxon>Mollusca</taxon>
        <taxon>Gastropoda</taxon>
        <taxon>Caenogastropoda</taxon>
        <taxon>Littorinimorpha</taxon>
        <taxon>Littorinoidea</taxon>
        <taxon>Littorinidae</taxon>
        <taxon>Littorina</taxon>
    </lineage>
</organism>
<feature type="compositionally biased region" description="Polar residues" evidence="1">
    <location>
        <begin position="140"/>
        <end position="155"/>
    </location>
</feature>
<gene>
    <name evidence="2" type="ORF">V1264_008305</name>
</gene>
<dbReference type="Proteomes" id="UP001374579">
    <property type="component" value="Unassembled WGS sequence"/>
</dbReference>